<organism evidence="6 7">
    <name type="scientific">Paracoccus sanguinis</name>
    <dbReference type="NCBI Taxonomy" id="1545044"/>
    <lineage>
        <taxon>Bacteria</taxon>
        <taxon>Pseudomonadati</taxon>
        <taxon>Pseudomonadota</taxon>
        <taxon>Alphaproteobacteria</taxon>
        <taxon>Rhodobacterales</taxon>
        <taxon>Paracoccaceae</taxon>
        <taxon>Paracoccus</taxon>
    </lineage>
</organism>
<dbReference type="PRINTS" id="PR00455">
    <property type="entry name" value="HTHTETR"/>
</dbReference>
<protein>
    <submittedName>
        <fullName evidence="6">Transcriptional regulator, TetR family</fullName>
    </submittedName>
</protein>
<dbReference type="RefSeq" id="WP_036734205.1">
    <property type="nucleotide sequence ID" value="NZ_FNNA01000004.1"/>
</dbReference>
<name>A0A1H3ACF3_9RHOB</name>
<dbReference type="InterPro" id="IPR039536">
    <property type="entry name" value="TetR_C_Proteobacteria"/>
</dbReference>
<accession>A0A1H3ACF3</accession>
<keyword evidence="7" id="KW-1185">Reference proteome</keyword>
<dbReference type="InterPro" id="IPR001647">
    <property type="entry name" value="HTH_TetR"/>
</dbReference>
<evidence type="ECO:0000259" key="5">
    <source>
        <dbReference type="PROSITE" id="PS50977"/>
    </source>
</evidence>
<dbReference type="GO" id="GO:0000976">
    <property type="term" value="F:transcription cis-regulatory region binding"/>
    <property type="evidence" value="ECO:0007669"/>
    <property type="project" value="TreeGrafter"/>
</dbReference>
<dbReference type="FunFam" id="1.10.10.60:FF:000141">
    <property type="entry name" value="TetR family transcriptional regulator"/>
    <property type="match status" value="1"/>
</dbReference>
<keyword evidence="1" id="KW-0805">Transcription regulation</keyword>
<keyword evidence="3" id="KW-0804">Transcription</keyword>
<proteinExistence type="predicted"/>
<feature type="domain" description="HTH tetR-type" evidence="5">
    <location>
        <begin position="15"/>
        <end position="75"/>
    </location>
</feature>
<dbReference type="AlphaFoldDB" id="A0A1H3ACF3"/>
<gene>
    <name evidence="6" type="ORF">SAMN05444276_10423</name>
</gene>
<dbReference type="SUPFAM" id="SSF46689">
    <property type="entry name" value="Homeodomain-like"/>
    <property type="match status" value="1"/>
</dbReference>
<dbReference type="STRING" id="1545044.SAMN05444276_10423"/>
<sequence length="199" mass="21607">MTETPRTPRLNIRGAARHEQIIEAATEAFLGRGFDATSVDEIVRAAGGSKTNVYRQFGDKEGLFAAVVRRLAAEFLSPLEVLDLGGVGTRAGLVILGRTLMRQLIQPRHIAFQRMVLAVSDRLPAQMAEWYRVGPETSQSVITAFLGGGAEAAQSAMLFHDMIVTDAVNRALMGTPPPWDEIEARIDAAATLIATRHRA</sequence>
<dbReference type="InterPro" id="IPR050109">
    <property type="entry name" value="HTH-type_TetR-like_transc_reg"/>
</dbReference>
<dbReference type="Gene3D" id="1.10.10.60">
    <property type="entry name" value="Homeodomain-like"/>
    <property type="match status" value="1"/>
</dbReference>
<evidence type="ECO:0000313" key="7">
    <source>
        <dbReference type="Proteomes" id="UP000182944"/>
    </source>
</evidence>
<evidence type="ECO:0000313" key="6">
    <source>
        <dbReference type="EMBL" id="SDX27141.1"/>
    </source>
</evidence>
<keyword evidence="2 4" id="KW-0238">DNA-binding</keyword>
<evidence type="ECO:0000256" key="2">
    <source>
        <dbReference type="ARBA" id="ARBA00023125"/>
    </source>
</evidence>
<dbReference type="OrthoDB" id="8478851at2"/>
<dbReference type="Gene3D" id="1.10.357.10">
    <property type="entry name" value="Tetracycline Repressor, domain 2"/>
    <property type="match status" value="1"/>
</dbReference>
<dbReference type="InterPro" id="IPR009057">
    <property type="entry name" value="Homeodomain-like_sf"/>
</dbReference>
<dbReference type="PANTHER" id="PTHR30055:SF146">
    <property type="entry name" value="HTH-TYPE TRANSCRIPTIONAL DUAL REGULATOR CECR"/>
    <property type="match status" value="1"/>
</dbReference>
<evidence type="ECO:0000256" key="1">
    <source>
        <dbReference type="ARBA" id="ARBA00023015"/>
    </source>
</evidence>
<dbReference type="PROSITE" id="PS50977">
    <property type="entry name" value="HTH_TETR_2"/>
    <property type="match status" value="1"/>
</dbReference>
<feature type="DNA-binding region" description="H-T-H motif" evidence="4">
    <location>
        <begin position="38"/>
        <end position="57"/>
    </location>
</feature>
<evidence type="ECO:0000256" key="4">
    <source>
        <dbReference type="PROSITE-ProRule" id="PRU00335"/>
    </source>
</evidence>
<dbReference type="Proteomes" id="UP000182944">
    <property type="component" value="Unassembled WGS sequence"/>
</dbReference>
<dbReference type="EMBL" id="FNNA01000004">
    <property type="protein sequence ID" value="SDX27141.1"/>
    <property type="molecule type" value="Genomic_DNA"/>
</dbReference>
<dbReference type="GO" id="GO:0003700">
    <property type="term" value="F:DNA-binding transcription factor activity"/>
    <property type="evidence" value="ECO:0007669"/>
    <property type="project" value="TreeGrafter"/>
</dbReference>
<dbReference type="Pfam" id="PF00440">
    <property type="entry name" value="TetR_N"/>
    <property type="match status" value="1"/>
</dbReference>
<dbReference type="Pfam" id="PF14246">
    <property type="entry name" value="TetR_C_7"/>
    <property type="match status" value="1"/>
</dbReference>
<dbReference type="PANTHER" id="PTHR30055">
    <property type="entry name" value="HTH-TYPE TRANSCRIPTIONAL REGULATOR RUTR"/>
    <property type="match status" value="1"/>
</dbReference>
<evidence type="ECO:0000256" key="3">
    <source>
        <dbReference type="ARBA" id="ARBA00023163"/>
    </source>
</evidence>
<reference evidence="7" key="1">
    <citation type="submission" date="2016-10" db="EMBL/GenBank/DDBJ databases">
        <authorList>
            <person name="Varghese N."/>
            <person name="Submissions S."/>
        </authorList>
    </citation>
    <scope>NUCLEOTIDE SEQUENCE [LARGE SCALE GENOMIC DNA]</scope>
    <source>
        <strain evidence="7">DSM 29303</strain>
    </source>
</reference>